<accession>A0ABW3M736</accession>
<protein>
    <submittedName>
        <fullName evidence="2">Uncharacterized protein</fullName>
    </submittedName>
</protein>
<organism evidence="2 3">
    <name type="scientific">Kibdelosporangium lantanae</name>
    <dbReference type="NCBI Taxonomy" id="1497396"/>
    <lineage>
        <taxon>Bacteria</taxon>
        <taxon>Bacillati</taxon>
        <taxon>Actinomycetota</taxon>
        <taxon>Actinomycetes</taxon>
        <taxon>Pseudonocardiales</taxon>
        <taxon>Pseudonocardiaceae</taxon>
        <taxon>Kibdelosporangium</taxon>
    </lineage>
</organism>
<evidence type="ECO:0000313" key="2">
    <source>
        <dbReference type="EMBL" id="MFD1044800.1"/>
    </source>
</evidence>
<proteinExistence type="predicted"/>
<dbReference type="EMBL" id="JBHTIS010000127">
    <property type="protein sequence ID" value="MFD1044800.1"/>
    <property type="molecule type" value="Genomic_DNA"/>
</dbReference>
<feature type="non-terminal residue" evidence="2">
    <location>
        <position position="208"/>
    </location>
</feature>
<evidence type="ECO:0000256" key="1">
    <source>
        <dbReference type="SAM" id="MobiDB-lite"/>
    </source>
</evidence>
<feature type="region of interest" description="Disordered" evidence="1">
    <location>
        <begin position="48"/>
        <end position="91"/>
    </location>
</feature>
<comment type="caution">
    <text evidence="2">The sequence shown here is derived from an EMBL/GenBank/DDBJ whole genome shotgun (WGS) entry which is preliminary data.</text>
</comment>
<reference evidence="3" key="1">
    <citation type="journal article" date="2019" name="Int. J. Syst. Evol. Microbiol.">
        <title>The Global Catalogue of Microorganisms (GCM) 10K type strain sequencing project: providing services to taxonomists for standard genome sequencing and annotation.</title>
        <authorList>
            <consortium name="The Broad Institute Genomics Platform"/>
            <consortium name="The Broad Institute Genome Sequencing Center for Infectious Disease"/>
            <person name="Wu L."/>
            <person name="Ma J."/>
        </authorList>
    </citation>
    <scope>NUCLEOTIDE SEQUENCE [LARGE SCALE GENOMIC DNA]</scope>
    <source>
        <strain evidence="3">JCM 31486</strain>
    </source>
</reference>
<gene>
    <name evidence="2" type="ORF">ACFQ1S_03895</name>
</gene>
<name>A0ABW3M736_9PSEU</name>
<sequence length="208" mass="21956">MRKVDIDPGKAIVITIDIRSCRECNTNEEMLPDRYQPAKPRAVTVLVSKPNGKPPRVHTVMSDPAGGFESTKTKCLSTPSTSPPGSASQRTAVEWQGVVEPLVTNRIGAGNWQLVSDAWQPVHCSSLDAVADALDDIWATQLADVGRTVVTVDFSGLPAIPAALLVETALPWLTVGHVPSIAEFGGHLHTFAAICCAARGLAAGCAPL</sequence>
<dbReference type="Proteomes" id="UP001597045">
    <property type="component" value="Unassembled WGS sequence"/>
</dbReference>
<keyword evidence="3" id="KW-1185">Reference proteome</keyword>
<evidence type="ECO:0000313" key="3">
    <source>
        <dbReference type="Proteomes" id="UP001597045"/>
    </source>
</evidence>